<keyword evidence="1" id="KW-0472">Membrane</keyword>
<keyword evidence="1" id="KW-0812">Transmembrane</keyword>
<keyword evidence="1" id="KW-1133">Transmembrane helix</keyword>
<feature type="transmembrane region" description="Helical" evidence="1">
    <location>
        <begin position="34"/>
        <end position="55"/>
    </location>
</feature>
<organism evidence="2 3">
    <name type="scientific">Ceraceosorus bombacis</name>
    <dbReference type="NCBI Taxonomy" id="401625"/>
    <lineage>
        <taxon>Eukaryota</taxon>
        <taxon>Fungi</taxon>
        <taxon>Dikarya</taxon>
        <taxon>Basidiomycota</taxon>
        <taxon>Ustilaginomycotina</taxon>
        <taxon>Exobasidiomycetes</taxon>
        <taxon>Ceraceosorales</taxon>
        <taxon>Ceraceosoraceae</taxon>
        <taxon>Ceraceosorus</taxon>
    </lineage>
</organism>
<accession>A0A0P1BH98</accession>
<proteinExistence type="predicted"/>
<sequence>MPPLDGGHSQEQHGTWFAAERRALVKSVGFLAAIARWILWILFPGSFLLIPWIILISAYGPTSYPRIIALVAFLVHAFILFDLHEHGYIGVEGIDDAGFAFTIFTYYEAAIFAVFLLFRLLMVKRADGGGTESSTERAKTT</sequence>
<dbReference type="Proteomes" id="UP000054845">
    <property type="component" value="Unassembled WGS sequence"/>
</dbReference>
<name>A0A0P1BH98_9BASI</name>
<dbReference type="AlphaFoldDB" id="A0A0P1BH98"/>
<evidence type="ECO:0000313" key="2">
    <source>
        <dbReference type="EMBL" id="CEH15718.1"/>
    </source>
</evidence>
<feature type="transmembrane region" description="Helical" evidence="1">
    <location>
        <begin position="97"/>
        <end position="118"/>
    </location>
</feature>
<dbReference type="EMBL" id="CCYA01000272">
    <property type="protein sequence ID" value="CEH15718.1"/>
    <property type="molecule type" value="Genomic_DNA"/>
</dbReference>
<feature type="transmembrane region" description="Helical" evidence="1">
    <location>
        <begin position="67"/>
        <end position="85"/>
    </location>
</feature>
<keyword evidence="3" id="KW-1185">Reference proteome</keyword>
<reference evidence="2 3" key="1">
    <citation type="submission" date="2014-09" db="EMBL/GenBank/DDBJ databases">
        <authorList>
            <person name="Magalhaes I.L.F."/>
            <person name="Oliveira U."/>
            <person name="Santos F.R."/>
            <person name="Vidigal T.H.D.A."/>
            <person name="Brescovit A.D."/>
            <person name="Santos A.J."/>
        </authorList>
    </citation>
    <scope>NUCLEOTIDE SEQUENCE [LARGE SCALE GENOMIC DNA]</scope>
</reference>
<evidence type="ECO:0000256" key="1">
    <source>
        <dbReference type="SAM" id="Phobius"/>
    </source>
</evidence>
<dbReference type="OrthoDB" id="10379050at2759"/>
<evidence type="ECO:0000313" key="3">
    <source>
        <dbReference type="Proteomes" id="UP000054845"/>
    </source>
</evidence>
<protein>
    <submittedName>
        <fullName evidence="2">Uncharacterized protein</fullName>
    </submittedName>
</protein>